<dbReference type="CDD" id="cd18140">
    <property type="entry name" value="HLD_clamp_RFC"/>
    <property type="match status" value="1"/>
</dbReference>
<evidence type="ECO:0000256" key="5">
    <source>
        <dbReference type="ARBA" id="ARBA00040745"/>
    </source>
</evidence>
<proteinExistence type="inferred from homology"/>
<reference evidence="7" key="1">
    <citation type="journal article" date="2024" name="Gigascience">
        <title>Chromosome-level genome of the poultry shaft louse Menopon gallinae provides insight into the host-switching and adaptive evolution of parasitic lice.</title>
        <authorList>
            <person name="Xu Y."/>
            <person name="Ma L."/>
            <person name="Liu S."/>
            <person name="Liang Y."/>
            <person name="Liu Q."/>
            <person name="He Z."/>
            <person name="Tian L."/>
            <person name="Duan Y."/>
            <person name="Cai W."/>
            <person name="Li H."/>
            <person name="Song F."/>
        </authorList>
    </citation>
    <scope>NUCLEOTIDE SEQUENCE</scope>
    <source>
        <strain evidence="7">Cailab_2023a</strain>
    </source>
</reference>
<dbReference type="InterPro" id="IPR050238">
    <property type="entry name" value="DNA_Rep/Repair_Clamp_Loader"/>
</dbReference>
<evidence type="ECO:0000313" key="7">
    <source>
        <dbReference type="EMBL" id="KAL0265743.1"/>
    </source>
</evidence>
<dbReference type="Pfam" id="PF00004">
    <property type="entry name" value="AAA"/>
    <property type="match status" value="1"/>
</dbReference>
<evidence type="ECO:0000256" key="1">
    <source>
        <dbReference type="ARBA" id="ARBA00005378"/>
    </source>
</evidence>
<dbReference type="Gene3D" id="1.20.272.10">
    <property type="match status" value="1"/>
</dbReference>
<evidence type="ECO:0000256" key="4">
    <source>
        <dbReference type="ARBA" id="ARBA00022840"/>
    </source>
</evidence>
<organism evidence="7">
    <name type="scientific">Menopon gallinae</name>
    <name type="common">poultry shaft louse</name>
    <dbReference type="NCBI Taxonomy" id="328185"/>
    <lineage>
        <taxon>Eukaryota</taxon>
        <taxon>Metazoa</taxon>
        <taxon>Ecdysozoa</taxon>
        <taxon>Arthropoda</taxon>
        <taxon>Hexapoda</taxon>
        <taxon>Insecta</taxon>
        <taxon>Pterygota</taxon>
        <taxon>Neoptera</taxon>
        <taxon>Paraneoptera</taxon>
        <taxon>Psocodea</taxon>
        <taxon>Troctomorpha</taxon>
        <taxon>Phthiraptera</taxon>
        <taxon>Amblycera</taxon>
        <taxon>Menoponidae</taxon>
        <taxon>Menopon</taxon>
    </lineage>
</organism>
<dbReference type="SUPFAM" id="SSF52540">
    <property type="entry name" value="P-loop containing nucleoside triphosphate hydrolases"/>
    <property type="match status" value="1"/>
</dbReference>
<dbReference type="GO" id="GO:0005663">
    <property type="term" value="C:DNA replication factor C complex"/>
    <property type="evidence" value="ECO:0007669"/>
    <property type="project" value="TreeGrafter"/>
</dbReference>
<protein>
    <recommendedName>
        <fullName evidence="5">Replication factor C subunit 2</fullName>
    </recommendedName>
</protein>
<name>A0AAW2H808_9NEOP</name>
<dbReference type="GO" id="GO:0003677">
    <property type="term" value="F:DNA binding"/>
    <property type="evidence" value="ECO:0007669"/>
    <property type="project" value="InterPro"/>
</dbReference>
<comment type="similarity">
    <text evidence="1">Belongs to the activator 1 small subunits family.</text>
</comment>
<dbReference type="PANTHER" id="PTHR11669">
    <property type="entry name" value="REPLICATION FACTOR C / DNA POLYMERASE III GAMMA-TAU SUBUNIT"/>
    <property type="match status" value="1"/>
</dbReference>
<keyword evidence="2" id="KW-0235">DNA replication</keyword>
<dbReference type="InterPro" id="IPR003593">
    <property type="entry name" value="AAA+_ATPase"/>
</dbReference>
<keyword evidence="3" id="KW-0547">Nucleotide-binding</keyword>
<dbReference type="GO" id="GO:0005524">
    <property type="term" value="F:ATP binding"/>
    <property type="evidence" value="ECO:0007669"/>
    <property type="project" value="UniProtKB-KW"/>
</dbReference>
<evidence type="ECO:0000256" key="3">
    <source>
        <dbReference type="ARBA" id="ARBA00022741"/>
    </source>
</evidence>
<dbReference type="PANTHER" id="PTHR11669:SF5">
    <property type="entry name" value="REPLICATION FACTOR C SUBUNIT 2"/>
    <property type="match status" value="1"/>
</dbReference>
<dbReference type="GO" id="GO:0005634">
    <property type="term" value="C:nucleus"/>
    <property type="evidence" value="ECO:0007669"/>
    <property type="project" value="TreeGrafter"/>
</dbReference>
<dbReference type="GO" id="GO:0003689">
    <property type="term" value="F:DNA clamp loader activity"/>
    <property type="evidence" value="ECO:0007669"/>
    <property type="project" value="TreeGrafter"/>
</dbReference>
<accession>A0AAW2H808</accession>
<dbReference type="CDD" id="cd00009">
    <property type="entry name" value="AAA"/>
    <property type="match status" value="1"/>
</dbReference>
<dbReference type="AlphaFoldDB" id="A0AAW2H808"/>
<keyword evidence="4" id="KW-0067">ATP-binding</keyword>
<dbReference type="SUPFAM" id="SSF48019">
    <property type="entry name" value="post-AAA+ oligomerization domain-like"/>
    <property type="match status" value="1"/>
</dbReference>
<dbReference type="GO" id="GO:0006261">
    <property type="term" value="P:DNA-templated DNA replication"/>
    <property type="evidence" value="ECO:0007669"/>
    <property type="project" value="TreeGrafter"/>
</dbReference>
<gene>
    <name evidence="7" type="ORF">PYX00_011458</name>
</gene>
<dbReference type="Gene3D" id="1.10.8.60">
    <property type="match status" value="1"/>
</dbReference>
<dbReference type="EMBL" id="JARGDH010000006">
    <property type="protein sequence ID" value="KAL0265743.1"/>
    <property type="molecule type" value="Genomic_DNA"/>
</dbReference>
<dbReference type="InterPro" id="IPR047854">
    <property type="entry name" value="RFC_lid"/>
</dbReference>
<dbReference type="SMART" id="SM00382">
    <property type="entry name" value="AAA"/>
    <property type="match status" value="1"/>
</dbReference>
<dbReference type="GO" id="GO:0006281">
    <property type="term" value="P:DNA repair"/>
    <property type="evidence" value="ECO:0007669"/>
    <property type="project" value="TreeGrafter"/>
</dbReference>
<dbReference type="GO" id="GO:0016887">
    <property type="term" value="F:ATP hydrolysis activity"/>
    <property type="evidence" value="ECO:0007669"/>
    <property type="project" value="InterPro"/>
</dbReference>
<evidence type="ECO:0000256" key="2">
    <source>
        <dbReference type="ARBA" id="ARBA00022705"/>
    </source>
</evidence>
<sequence length="273" mass="30763">MPHLLFTGPPGTGKTTCARIMCREILGGNEEAVLEMNASDDRGIDVVRTKIKYFAQKVVRLEPSQFKIVILDEADSMTTAAQQAMRRVMEVHADTTRFILICNTFTKIFEPIQSRCAVLKFDRLSDAEIMGELQRICRVEGICARPDALDMVVRLCDGDMRQCLNIIQSVSGLECIDSLSIEKVTGQPSPVFVEKILGLLDDRKADAALDLFDEMWVAKYEPGDIVGAFFRAAKYRDDYDLMRCVGMAQLRLAEGHDSKLQFYSMFHDIMSIK</sequence>
<comment type="caution">
    <text evidence="7">The sequence shown here is derived from an EMBL/GenBank/DDBJ whole genome shotgun (WGS) entry which is preliminary data.</text>
</comment>
<dbReference type="Gene3D" id="3.40.50.300">
    <property type="entry name" value="P-loop containing nucleotide triphosphate hydrolases"/>
    <property type="match status" value="1"/>
</dbReference>
<evidence type="ECO:0000259" key="6">
    <source>
        <dbReference type="SMART" id="SM00382"/>
    </source>
</evidence>
<dbReference type="InterPro" id="IPR003959">
    <property type="entry name" value="ATPase_AAA_core"/>
</dbReference>
<dbReference type="InterPro" id="IPR008921">
    <property type="entry name" value="DNA_pol3_clamp-load_cplx_C"/>
</dbReference>
<feature type="domain" description="AAA+ ATPase" evidence="6">
    <location>
        <begin position="1"/>
        <end position="131"/>
    </location>
</feature>
<dbReference type="InterPro" id="IPR027417">
    <property type="entry name" value="P-loop_NTPase"/>
</dbReference>